<gene>
    <name evidence="5" type="primary">RvY_18625-1</name>
    <name evidence="5" type="synonym">RvY_18625.1</name>
    <name evidence="5" type="ORF">RvY_18625</name>
</gene>
<dbReference type="InterPro" id="IPR003010">
    <property type="entry name" value="C-N_Hydrolase"/>
</dbReference>
<organism evidence="5 6">
    <name type="scientific">Ramazzottius varieornatus</name>
    <name type="common">Water bear</name>
    <name type="synonym">Tardigrade</name>
    <dbReference type="NCBI Taxonomy" id="947166"/>
    <lineage>
        <taxon>Eukaryota</taxon>
        <taxon>Metazoa</taxon>
        <taxon>Ecdysozoa</taxon>
        <taxon>Tardigrada</taxon>
        <taxon>Eutardigrada</taxon>
        <taxon>Parachela</taxon>
        <taxon>Hypsibioidea</taxon>
        <taxon>Ramazzottiidae</taxon>
        <taxon>Ramazzottius</taxon>
    </lineage>
</organism>
<feature type="transmembrane region" description="Helical" evidence="3">
    <location>
        <begin position="20"/>
        <end position="42"/>
    </location>
</feature>
<dbReference type="Pfam" id="PF19018">
    <property type="entry name" value="Vanin_C"/>
    <property type="match status" value="1"/>
</dbReference>
<evidence type="ECO:0000256" key="2">
    <source>
        <dbReference type="ARBA" id="ARBA00022801"/>
    </source>
</evidence>
<keyword evidence="2" id="KW-0378">Hydrolase</keyword>
<dbReference type="STRING" id="947166.A0A1D1WBI4"/>
<evidence type="ECO:0000256" key="1">
    <source>
        <dbReference type="ARBA" id="ARBA00008225"/>
    </source>
</evidence>
<keyword evidence="3" id="KW-1133">Transmembrane helix</keyword>
<dbReference type="SUPFAM" id="SSF56317">
    <property type="entry name" value="Carbon-nitrogen hydrolase"/>
    <property type="match status" value="1"/>
</dbReference>
<reference evidence="5 6" key="1">
    <citation type="journal article" date="2016" name="Nat. Commun.">
        <title>Extremotolerant tardigrade genome and improved radiotolerance of human cultured cells by tardigrade-unique protein.</title>
        <authorList>
            <person name="Hashimoto T."/>
            <person name="Horikawa D.D."/>
            <person name="Saito Y."/>
            <person name="Kuwahara H."/>
            <person name="Kozuka-Hata H."/>
            <person name="Shin-I T."/>
            <person name="Minakuchi Y."/>
            <person name="Ohishi K."/>
            <person name="Motoyama A."/>
            <person name="Aizu T."/>
            <person name="Enomoto A."/>
            <person name="Kondo K."/>
            <person name="Tanaka S."/>
            <person name="Hara Y."/>
            <person name="Koshikawa S."/>
            <person name="Sagara H."/>
            <person name="Miura T."/>
            <person name="Yokobori S."/>
            <person name="Miyagawa K."/>
            <person name="Suzuki Y."/>
            <person name="Kubo T."/>
            <person name="Oyama M."/>
            <person name="Kohara Y."/>
            <person name="Fujiyama A."/>
            <person name="Arakawa K."/>
            <person name="Katayama T."/>
            <person name="Toyoda A."/>
            <person name="Kunieda T."/>
        </authorList>
    </citation>
    <scope>NUCLEOTIDE SEQUENCE [LARGE SCALE GENOMIC DNA]</scope>
    <source>
        <strain evidence="5 6">YOKOZUNA-1</strain>
    </source>
</reference>
<dbReference type="EMBL" id="BDGG01000020">
    <property type="protein sequence ID" value="GAV09019.1"/>
    <property type="molecule type" value="Genomic_DNA"/>
</dbReference>
<dbReference type="GO" id="GO:0016787">
    <property type="term" value="F:hydrolase activity"/>
    <property type="evidence" value="ECO:0007669"/>
    <property type="project" value="UniProtKB-KW"/>
</dbReference>
<dbReference type="InterPro" id="IPR036526">
    <property type="entry name" value="C-N_Hydrolase_sf"/>
</dbReference>
<sequence>MVCFPLIHLNSTNEKTGLSFLLSILLGATFFTTVNSITVGVYEHRPAPSSALDTPLNTMKRNLVFYHRAVEEAASTNVDLIVFPEYGLHVSAPYSSRDGLLPYLQTIPAAWSSCQSTVQPASSVILHELSCMAASNQITLVVNLGTVRYCNTTSDINCPPDGRYQYNTNVVFNKTGHLIATYFKYNLFGEVNFDQPPLQHVLFEEGHTKFGLSICFDLLFKAPAIELVEQYAAQVVIMPSYWFNRIPFLALYEITEAWAIRTGVYLLVAGIHMPELAYTGSGVFGPAGVVNYTYVPDHNTEGKLVIANIPDSVQSQPESSAAVKRRSPVTNSDAGATFETKTNGDLFTYTEIKPGPDRSATVCQNELCCQLNYSWAAENFTNGFFGLGAFSGLHTENYTLCNEVCAVVRCGYKTTLDRHTPEVVCGDGMAKGAGGFSELSLQGTFSEGTFQFPTVLGSDARLMKSGDWRFEKEKGRLRLNAKDSKLLSFSLYGRCYDKDPA</sequence>
<dbReference type="Pfam" id="PF00795">
    <property type="entry name" value="CN_hydrolase"/>
    <property type="match status" value="1"/>
</dbReference>
<protein>
    <recommendedName>
        <fullName evidence="4">CN hydrolase domain-containing protein</fullName>
    </recommendedName>
</protein>
<accession>A0A1D1WBI4</accession>
<evidence type="ECO:0000313" key="5">
    <source>
        <dbReference type="EMBL" id="GAV09019.1"/>
    </source>
</evidence>
<dbReference type="AlphaFoldDB" id="A0A1D1WBI4"/>
<dbReference type="PANTHER" id="PTHR10609:SF27">
    <property type="entry name" value="CN HYDROLASE DOMAIN-CONTAINING PROTEIN-RELATED"/>
    <property type="match status" value="1"/>
</dbReference>
<comment type="similarity">
    <text evidence="1">Belongs to the carbon-nitrogen hydrolase superfamily. BTD/VNN family.</text>
</comment>
<evidence type="ECO:0000256" key="3">
    <source>
        <dbReference type="SAM" id="Phobius"/>
    </source>
</evidence>
<evidence type="ECO:0000259" key="4">
    <source>
        <dbReference type="PROSITE" id="PS50263"/>
    </source>
</evidence>
<dbReference type="InterPro" id="IPR040154">
    <property type="entry name" value="Biotinidase/VNN"/>
</dbReference>
<dbReference type="Proteomes" id="UP000186922">
    <property type="component" value="Unassembled WGS sequence"/>
</dbReference>
<dbReference type="Gene3D" id="3.60.110.10">
    <property type="entry name" value="Carbon-nitrogen hydrolase"/>
    <property type="match status" value="1"/>
</dbReference>
<proteinExistence type="inferred from homology"/>
<evidence type="ECO:0000313" key="6">
    <source>
        <dbReference type="Proteomes" id="UP000186922"/>
    </source>
</evidence>
<keyword evidence="3" id="KW-0472">Membrane</keyword>
<keyword evidence="3" id="KW-0812">Transmembrane</keyword>
<keyword evidence="6" id="KW-1185">Reference proteome</keyword>
<dbReference type="OrthoDB" id="10250282at2759"/>
<name>A0A1D1WBI4_RAMVA</name>
<dbReference type="PANTHER" id="PTHR10609">
    <property type="entry name" value="BIOTINIDASE-RELATED"/>
    <property type="match status" value="1"/>
</dbReference>
<feature type="domain" description="CN hydrolase" evidence="4">
    <location>
        <begin position="37"/>
        <end position="311"/>
    </location>
</feature>
<comment type="caution">
    <text evidence="5">The sequence shown here is derived from an EMBL/GenBank/DDBJ whole genome shotgun (WGS) entry which is preliminary data.</text>
</comment>
<dbReference type="PROSITE" id="PS50263">
    <property type="entry name" value="CN_HYDROLASE"/>
    <property type="match status" value="1"/>
</dbReference>
<dbReference type="InterPro" id="IPR043957">
    <property type="entry name" value="Vanin_C"/>
</dbReference>